<evidence type="ECO:0000259" key="2">
    <source>
        <dbReference type="Pfam" id="PF01408"/>
    </source>
</evidence>
<dbReference type="InterPro" id="IPR000683">
    <property type="entry name" value="Gfo/Idh/MocA-like_OxRdtase_N"/>
</dbReference>
<organism evidence="4 5">
    <name type="scientific">Nonomuraea recticatena</name>
    <dbReference type="NCBI Taxonomy" id="46178"/>
    <lineage>
        <taxon>Bacteria</taxon>
        <taxon>Bacillati</taxon>
        <taxon>Actinomycetota</taxon>
        <taxon>Actinomycetes</taxon>
        <taxon>Streptosporangiales</taxon>
        <taxon>Streptosporangiaceae</taxon>
        <taxon>Nonomuraea</taxon>
    </lineage>
</organism>
<dbReference type="Gene3D" id="3.40.50.720">
    <property type="entry name" value="NAD(P)-binding Rossmann-like Domain"/>
    <property type="match status" value="1"/>
</dbReference>
<comment type="caution">
    <text evidence="4">The sequence shown here is derived from an EMBL/GenBank/DDBJ whole genome shotgun (WGS) entry which is preliminary data.</text>
</comment>
<dbReference type="Gene3D" id="3.30.360.10">
    <property type="entry name" value="Dihydrodipicolinate Reductase, domain 2"/>
    <property type="match status" value="1"/>
</dbReference>
<dbReference type="EMBL" id="BAAATE010000015">
    <property type="protein sequence ID" value="GAA2673150.1"/>
    <property type="molecule type" value="Genomic_DNA"/>
</dbReference>
<dbReference type="InterPro" id="IPR050463">
    <property type="entry name" value="Gfo/Idh/MocA_oxidrdct_glycsds"/>
</dbReference>
<evidence type="ECO:0000313" key="4">
    <source>
        <dbReference type="EMBL" id="GAA2673150.1"/>
    </source>
</evidence>
<dbReference type="SUPFAM" id="SSF51735">
    <property type="entry name" value="NAD(P)-binding Rossmann-fold domains"/>
    <property type="match status" value="1"/>
</dbReference>
<dbReference type="PANTHER" id="PTHR43818:SF11">
    <property type="entry name" value="BCDNA.GH03377"/>
    <property type="match status" value="1"/>
</dbReference>
<accession>A0ABN3SE62</accession>
<dbReference type="InterPro" id="IPR036291">
    <property type="entry name" value="NAD(P)-bd_dom_sf"/>
</dbReference>
<name>A0ABN3SE62_9ACTN</name>
<dbReference type="PANTHER" id="PTHR43818">
    <property type="entry name" value="BCDNA.GH03377"/>
    <property type="match status" value="1"/>
</dbReference>
<evidence type="ECO:0008006" key="6">
    <source>
        <dbReference type="Google" id="ProtNLM"/>
    </source>
</evidence>
<feature type="domain" description="GFO/IDH/MocA-like oxidoreductase" evidence="3">
    <location>
        <begin position="142"/>
        <end position="250"/>
    </location>
</feature>
<dbReference type="Pfam" id="PF22725">
    <property type="entry name" value="GFO_IDH_MocA_C3"/>
    <property type="match status" value="1"/>
</dbReference>
<protein>
    <recommendedName>
        <fullName evidence="6">Dehydrogenase</fullName>
    </recommendedName>
</protein>
<evidence type="ECO:0000259" key="3">
    <source>
        <dbReference type="Pfam" id="PF22725"/>
    </source>
</evidence>
<feature type="domain" description="Gfo/Idh/MocA-like oxidoreductase N-terminal" evidence="2">
    <location>
        <begin position="27"/>
        <end position="116"/>
    </location>
</feature>
<dbReference type="Pfam" id="PF01408">
    <property type="entry name" value="GFO_IDH_MocA"/>
    <property type="match status" value="1"/>
</dbReference>
<keyword evidence="5" id="KW-1185">Reference proteome</keyword>
<dbReference type="Proteomes" id="UP001501666">
    <property type="component" value="Unassembled WGS sequence"/>
</dbReference>
<evidence type="ECO:0000313" key="5">
    <source>
        <dbReference type="Proteomes" id="UP001501666"/>
    </source>
</evidence>
<keyword evidence="1" id="KW-0560">Oxidoreductase</keyword>
<dbReference type="InterPro" id="IPR055170">
    <property type="entry name" value="GFO_IDH_MocA-like_dom"/>
</dbReference>
<gene>
    <name evidence="4" type="ORF">GCM10010412_053490</name>
</gene>
<sequence length="307" mass="32443">MAHIPDLEDAVRIALAGLATSHPYTDARTLARHAELVVWEQDAERLRRFTDEHPGAKVAAGLAELLATEPDGVVLTVPNPQAPDALRAVLETGAPVFMNKPAAATRAQLDALDRLEITDRVLSSSVLRFAPAFTAARIDPAEVLSVRATVRHDVGLWATGYNPWQDTPGEGGGTMVTMGIHGVELLVALLGPAVRLAGAAGSVRHYEGLRSEDTGVMALRWDSGVTGTVEIIGVSDSEAYTVTVHTRQGSRDIVIDSGDDVLKGLGYEGTVEAFLTMVGGAPSPVPWAETRAILGVLVDAREAVPAR</sequence>
<evidence type="ECO:0000256" key="1">
    <source>
        <dbReference type="ARBA" id="ARBA00023002"/>
    </source>
</evidence>
<reference evidence="4 5" key="1">
    <citation type="journal article" date="2019" name="Int. J. Syst. Evol. Microbiol.">
        <title>The Global Catalogue of Microorganisms (GCM) 10K type strain sequencing project: providing services to taxonomists for standard genome sequencing and annotation.</title>
        <authorList>
            <consortium name="The Broad Institute Genomics Platform"/>
            <consortium name="The Broad Institute Genome Sequencing Center for Infectious Disease"/>
            <person name="Wu L."/>
            <person name="Ma J."/>
        </authorList>
    </citation>
    <scope>NUCLEOTIDE SEQUENCE [LARGE SCALE GENOMIC DNA]</scope>
    <source>
        <strain evidence="4 5">JCM 6835</strain>
    </source>
</reference>
<dbReference type="SUPFAM" id="SSF55347">
    <property type="entry name" value="Glyceraldehyde-3-phosphate dehydrogenase-like, C-terminal domain"/>
    <property type="match status" value="1"/>
</dbReference>
<proteinExistence type="predicted"/>